<feature type="region of interest" description="Disordered" evidence="2">
    <location>
        <begin position="1"/>
        <end position="103"/>
    </location>
</feature>
<feature type="compositionally biased region" description="Polar residues" evidence="2">
    <location>
        <begin position="71"/>
        <end position="88"/>
    </location>
</feature>
<feature type="compositionally biased region" description="Basic and acidic residues" evidence="2">
    <location>
        <begin position="252"/>
        <end position="261"/>
    </location>
</feature>
<dbReference type="GO" id="GO:0007166">
    <property type="term" value="P:cell surface receptor signaling pathway"/>
    <property type="evidence" value="ECO:0007669"/>
    <property type="project" value="InterPro"/>
</dbReference>
<dbReference type="InterPro" id="IPR059179">
    <property type="entry name" value="MLKL-like_MCAfunc"/>
</dbReference>
<evidence type="ECO:0000259" key="3">
    <source>
        <dbReference type="Pfam" id="PF00931"/>
    </source>
</evidence>
<dbReference type="Gene3D" id="3.40.50.300">
    <property type="entry name" value="P-loop containing nucleotide triphosphate hydrolases"/>
    <property type="match status" value="1"/>
</dbReference>
<reference evidence="4 5" key="1">
    <citation type="journal article" date="2019" name="Nat. Ecol. Evol.">
        <title>Megaphylogeny resolves global patterns of mushroom evolution.</title>
        <authorList>
            <person name="Varga T."/>
            <person name="Krizsan K."/>
            <person name="Foldi C."/>
            <person name="Dima B."/>
            <person name="Sanchez-Garcia M."/>
            <person name="Sanchez-Ramirez S."/>
            <person name="Szollosi G.J."/>
            <person name="Szarkandi J.G."/>
            <person name="Papp V."/>
            <person name="Albert L."/>
            <person name="Andreopoulos W."/>
            <person name="Angelini C."/>
            <person name="Antonin V."/>
            <person name="Barry K.W."/>
            <person name="Bougher N.L."/>
            <person name="Buchanan P."/>
            <person name="Buyck B."/>
            <person name="Bense V."/>
            <person name="Catcheside P."/>
            <person name="Chovatia M."/>
            <person name="Cooper J."/>
            <person name="Damon W."/>
            <person name="Desjardin D."/>
            <person name="Finy P."/>
            <person name="Geml J."/>
            <person name="Haridas S."/>
            <person name="Hughes K."/>
            <person name="Justo A."/>
            <person name="Karasinski D."/>
            <person name="Kautmanova I."/>
            <person name="Kiss B."/>
            <person name="Kocsube S."/>
            <person name="Kotiranta H."/>
            <person name="LaButti K.M."/>
            <person name="Lechner B.E."/>
            <person name="Liimatainen K."/>
            <person name="Lipzen A."/>
            <person name="Lukacs Z."/>
            <person name="Mihaltcheva S."/>
            <person name="Morgado L.N."/>
            <person name="Niskanen T."/>
            <person name="Noordeloos M.E."/>
            <person name="Ohm R.A."/>
            <person name="Ortiz-Santana B."/>
            <person name="Ovrebo C."/>
            <person name="Racz N."/>
            <person name="Riley R."/>
            <person name="Savchenko A."/>
            <person name="Shiryaev A."/>
            <person name="Soop K."/>
            <person name="Spirin V."/>
            <person name="Szebenyi C."/>
            <person name="Tomsovsky M."/>
            <person name="Tulloss R.E."/>
            <person name="Uehling J."/>
            <person name="Grigoriev I.V."/>
            <person name="Vagvolgyi C."/>
            <person name="Papp T."/>
            <person name="Martin F.M."/>
            <person name="Miettinen O."/>
            <person name="Hibbett D.S."/>
            <person name="Nagy L.G."/>
        </authorList>
    </citation>
    <scope>NUCLEOTIDE SEQUENCE [LARGE SCALE GENOMIC DNA]</scope>
    <source>
        <strain evidence="4 5">CBS 166.37</strain>
    </source>
</reference>
<feature type="repeat" description="TPR" evidence="1">
    <location>
        <begin position="1062"/>
        <end position="1095"/>
    </location>
</feature>
<dbReference type="Gene3D" id="1.25.40.10">
    <property type="entry name" value="Tetratricopeptide repeat domain"/>
    <property type="match status" value="2"/>
</dbReference>
<evidence type="ECO:0000256" key="2">
    <source>
        <dbReference type="SAM" id="MobiDB-lite"/>
    </source>
</evidence>
<dbReference type="PROSITE" id="PS50005">
    <property type="entry name" value="TPR"/>
    <property type="match status" value="1"/>
</dbReference>
<dbReference type="Proteomes" id="UP000308652">
    <property type="component" value="Unassembled WGS sequence"/>
</dbReference>
<feature type="domain" description="NB-ARC" evidence="3">
    <location>
        <begin position="300"/>
        <end position="392"/>
    </location>
</feature>
<evidence type="ECO:0000313" key="4">
    <source>
        <dbReference type="EMBL" id="TFK36427.1"/>
    </source>
</evidence>
<sequence>MGRLPVPTRPSGSAAVFLYGGNRRRGKARWQAARKPDDQVQSNLKASLHTSSKSSTTSSLSSSTSESSSKNIDASNSFSYESPLSELSNKPPARDTSAPSSAPSNALRLLSILKDVSEMFNGVPYVKAVTGIVSQILEIIKEVQSNKSRCQELVDKLISYSRVVFVALLKFKNQSGCDLSDLKEDLLEITSVFESIYEILKALSASTTSSKITRVLRREDIQGQIEEQSRRLDTTITSFQLKSAIVLRVQKDSQAHDKNEPSDGLPTRRLTPKGLRSKPKMVVGREKEIGDIVDIILGVGDSPPRLAILGPGGIGKTSLALSVLHEGRIRQKYGDARLFIPCEATSSIDLLLMEIAHVLDIPVTARESSAQLLTVILRHLCQKPHLLLFDNFETPWDSHQTRSDVEALITELDSIPSLAVLITLRGSQHPSGMSWSKLLPPLQPLDLESAKCIFSSISKKMNEEAINLIQAVDRIPLAVTLLANLAAVDGETTEALWLRWQEERISMVESGQDRLTNLESSIRISIHSPRMQRDAGSLQFLSVLSMLPDGMSESIRLACVKGFPAHFNVNKSISTLRQNALLFEDSNHVLRVLSPIRLFMIDNYPPSQEWRDFLQAHYLSVILDDEANRDTRFNKQLTSDAGNIDAMLIDCLKSGRPLADIVEAVLVFCQHIYSTGIGSAQCIALAVDRLQATQDVSSQLAMKSPPGKIKRFSLFGAFPLRKMPSAQKKVVLEQSVDPFLKLHADCYGCWGQLLSRQWKHTEAEKLFQAALVLHIKARDQSGQAYDLHNLACLLSRQTHSSDAAERNFLEAITLHRADGDVIGEAYDIMGIGHIKLQKSALEDAEAIFLEALKLFSDIGDNSGQASAFNNLGKTMQYFSKFCDSESYFSRGLKLYTDLEDSFGQSESLVGLASSFLLRSKFCEAREFLEKAMALRSPYIDPDHLHILGRICIAETNFADATKHLLTAKELHSTLGNHLGIADDLHYLASVEFYSGNMQDALVKKEESMNLYKAHGNKLGMADSLTWEGMFLIRRSGSLTDVDSKLQAALQLHTELRSSLGQAVDYYHIGTMFLQDELYEKAMTAFDQALQLHTSIENAQGQADDLTKISEVLLRVGELNEAAIKLSDALALHIEISDSAGQGDDLYMQACIYLEQAALNDLHLETEDEYTTNDCMIMDTIPDFDPALPVNSSSRVFYLENAENALREALVLHKRAGVVFGEAKDLGTLASVIFELWKARDNESWDSEEVHEAYKVLDAAIAIFHRLGATKEVRMCGYHWDVMDDY</sequence>
<keyword evidence="1" id="KW-0802">TPR repeat</keyword>
<dbReference type="InterPro" id="IPR036537">
    <property type="entry name" value="Adaptor_Cbl_N_dom_sf"/>
</dbReference>
<feature type="region of interest" description="Disordered" evidence="2">
    <location>
        <begin position="252"/>
        <end position="277"/>
    </location>
</feature>
<gene>
    <name evidence="4" type="ORF">BDQ12DRAFT_654525</name>
</gene>
<dbReference type="SUPFAM" id="SSF52540">
    <property type="entry name" value="P-loop containing nucleoside triphosphate hydrolases"/>
    <property type="match status" value="1"/>
</dbReference>
<dbReference type="PANTHER" id="PTHR47691:SF3">
    <property type="entry name" value="HTH-TYPE TRANSCRIPTIONAL REGULATOR RV0890C-RELATED"/>
    <property type="match status" value="1"/>
</dbReference>
<dbReference type="PANTHER" id="PTHR47691">
    <property type="entry name" value="REGULATOR-RELATED"/>
    <property type="match status" value="1"/>
</dbReference>
<dbReference type="Pfam" id="PF00931">
    <property type="entry name" value="NB-ARC"/>
    <property type="match status" value="1"/>
</dbReference>
<dbReference type="STRING" id="68775.A0A5C3LV31"/>
<dbReference type="InterPro" id="IPR019734">
    <property type="entry name" value="TPR_rpt"/>
</dbReference>
<dbReference type="GO" id="GO:0043531">
    <property type="term" value="F:ADP binding"/>
    <property type="evidence" value="ECO:0007669"/>
    <property type="project" value="InterPro"/>
</dbReference>
<accession>A0A5C3LV31</accession>
<feature type="compositionally biased region" description="Low complexity" evidence="2">
    <location>
        <begin position="47"/>
        <end position="70"/>
    </location>
</feature>
<proteinExistence type="predicted"/>
<dbReference type="InterPro" id="IPR002182">
    <property type="entry name" value="NB-ARC"/>
</dbReference>
<evidence type="ECO:0000313" key="5">
    <source>
        <dbReference type="Proteomes" id="UP000308652"/>
    </source>
</evidence>
<dbReference type="Gene3D" id="1.20.930.20">
    <property type="entry name" value="Adaptor protein Cbl, N-terminal domain"/>
    <property type="match status" value="1"/>
</dbReference>
<dbReference type="EMBL" id="ML213614">
    <property type="protein sequence ID" value="TFK36427.1"/>
    <property type="molecule type" value="Genomic_DNA"/>
</dbReference>
<dbReference type="InterPro" id="IPR011990">
    <property type="entry name" value="TPR-like_helical_dom_sf"/>
</dbReference>
<dbReference type="OrthoDB" id="431454at2759"/>
<organism evidence="4 5">
    <name type="scientific">Crucibulum laeve</name>
    <dbReference type="NCBI Taxonomy" id="68775"/>
    <lineage>
        <taxon>Eukaryota</taxon>
        <taxon>Fungi</taxon>
        <taxon>Dikarya</taxon>
        <taxon>Basidiomycota</taxon>
        <taxon>Agaricomycotina</taxon>
        <taxon>Agaricomycetes</taxon>
        <taxon>Agaricomycetidae</taxon>
        <taxon>Agaricales</taxon>
        <taxon>Agaricineae</taxon>
        <taxon>Nidulariaceae</taxon>
        <taxon>Crucibulum</taxon>
    </lineage>
</organism>
<protein>
    <recommendedName>
        <fullName evidence="3">NB-ARC domain-containing protein</fullName>
    </recommendedName>
</protein>
<evidence type="ECO:0000256" key="1">
    <source>
        <dbReference type="PROSITE-ProRule" id="PRU00339"/>
    </source>
</evidence>
<name>A0A5C3LV31_9AGAR</name>
<dbReference type="SUPFAM" id="SSF48452">
    <property type="entry name" value="TPR-like"/>
    <property type="match status" value="2"/>
</dbReference>
<dbReference type="SMART" id="SM00028">
    <property type="entry name" value="TPR"/>
    <property type="match status" value="6"/>
</dbReference>
<dbReference type="InterPro" id="IPR027417">
    <property type="entry name" value="P-loop_NTPase"/>
</dbReference>
<keyword evidence="5" id="KW-1185">Reference proteome</keyword>
<dbReference type="CDD" id="cd21037">
    <property type="entry name" value="MLKL_NTD"/>
    <property type="match status" value="1"/>
</dbReference>